<keyword evidence="4 13" id="KW-0812">Transmembrane</keyword>
<evidence type="ECO:0000256" key="10">
    <source>
        <dbReference type="ARBA" id="ARBA00023286"/>
    </source>
</evidence>
<evidence type="ECO:0000256" key="7">
    <source>
        <dbReference type="ARBA" id="ARBA00023136"/>
    </source>
</evidence>
<keyword evidence="6" id="KW-0406">Ion transport</keyword>
<keyword evidence="3" id="KW-0813">Transport</keyword>
<evidence type="ECO:0000256" key="8">
    <source>
        <dbReference type="ARBA" id="ARBA00023170"/>
    </source>
</evidence>
<dbReference type="InterPro" id="IPR001320">
    <property type="entry name" value="Iontro_rcpt_C"/>
</dbReference>
<evidence type="ECO:0000256" key="3">
    <source>
        <dbReference type="ARBA" id="ARBA00022448"/>
    </source>
</evidence>
<keyword evidence="9" id="KW-0325">Glycoprotein</keyword>
<evidence type="ECO:0000313" key="15">
    <source>
        <dbReference type="EMBL" id="KAJ8867175.1"/>
    </source>
</evidence>
<reference evidence="15 16" key="1">
    <citation type="submission" date="2023-02" db="EMBL/GenBank/DDBJ databases">
        <title>LHISI_Scaffold_Assembly.</title>
        <authorList>
            <person name="Stuart O.P."/>
            <person name="Cleave R."/>
            <person name="Magrath M.J.L."/>
            <person name="Mikheyev A.S."/>
        </authorList>
    </citation>
    <scope>NUCLEOTIDE SEQUENCE [LARGE SCALE GENOMIC DNA]</scope>
    <source>
        <strain evidence="15">Daus_M_001</strain>
        <tissue evidence="15">Leg muscle</tissue>
    </source>
</reference>
<feature type="domain" description="Ionotropic glutamate receptor C-terminal" evidence="14">
    <location>
        <begin position="71"/>
        <end position="551"/>
    </location>
</feature>
<name>A0ABQ9G3X8_9NEOP</name>
<feature type="region of interest" description="Disordered" evidence="12">
    <location>
        <begin position="281"/>
        <end position="318"/>
    </location>
</feature>
<dbReference type="Pfam" id="PF00060">
    <property type="entry name" value="Lig_chan"/>
    <property type="match status" value="1"/>
</dbReference>
<dbReference type="EMBL" id="JARBHB010000016">
    <property type="protein sequence ID" value="KAJ8867175.1"/>
    <property type="molecule type" value="Genomic_DNA"/>
</dbReference>
<feature type="compositionally biased region" description="Low complexity" evidence="12">
    <location>
        <begin position="308"/>
        <end position="318"/>
    </location>
</feature>
<comment type="similarity">
    <text evidence="2">Belongs to the glutamate-gated ion channel (TC 1.A.10.1) family.</text>
</comment>
<evidence type="ECO:0000313" key="16">
    <source>
        <dbReference type="Proteomes" id="UP001159363"/>
    </source>
</evidence>
<keyword evidence="7 13" id="KW-0472">Membrane</keyword>
<comment type="subcellular location">
    <subcellularLocation>
        <location evidence="1">Membrane</location>
        <topology evidence="1">Multi-pass membrane protein</topology>
    </subcellularLocation>
</comment>
<evidence type="ECO:0000256" key="4">
    <source>
        <dbReference type="ARBA" id="ARBA00022692"/>
    </source>
</evidence>
<accession>A0ABQ9G3X8</accession>
<dbReference type="Proteomes" id="UP001159363">
    <property type="component" value="Chromosome 15"/>
</dbReference>
<feature type="transmembrane region" description="Helical" evidence="13">
    <location>
        <begin position="323"/>
        <end position="345"/>
    </location>
</feature>
<evidence type="ECO:0000256" key="5">
    <source>
        <dbReference type="ARBA" id="ARBA00022989"/>
    </source>
</evidence>
<keyword evidence="16" id="KW-1185">Reference proteome</keyword>
<sequence>MLQGCGGVVVRLLASHQCVLGSISSSRSRIFTCATRAGRCQRSVGFLGSLLFPPPLHSSSAPYSPRFTLADIRSHSNYSTPLKMLPLHTEVSVCCQRLALCRAVSTRLLAGMWWFFTLIMISSYTANLAAFLTITRMESSIKGVEDLAYQSKVKYGVLRGGSTSSFFQNSNHSLYQRMWAMMSQAKPDVFTATSLEGVERVQRSKGHYAFFMESASIEYETEHRCDLMQIGGLLDQKGYGIALPIGVCGLLPAARSYHLLHRPGHVDCHYNDGGYDDIIDDNNNNYDDSDSDDSVDNDKNAIHDDNDTGGNDTDNNNGDQDSIVVTTIMLVTIMAIFIAVLRWLLLFYEDGNKHDGEFDNGGDELYDEGNNIEDRDNDVGVVTMLRVIDGNDTDNYHVSGGDYGDRLQDVVGFCIASCLEIRGREKGGILCRGREKGEMLRQGREKWRTLRRVRKKGECYAGEGGGRNAMPGEGEGGTILRVTEKGRILCQGSEKGEMLCRRREKGRILYRGWRRGNATPDSPYRTLLNHAILKMAENGVLADLKTKWWRTRGGGKCDSVSSKQLTTRGDVF</sequence>
<evidence type="ECO:0000256" key="13">
    <source>
        <dbReference type="SAM" id="Phobius"/>
    </source>
</evidence>
<evidence type="ECO:0000256" key="12">
    <source>
        <dbReference type="SAM" id="MobiDB-lite"/>
    </source>
</evidence>
<feature type="compositionally biased region" description="Basic and acidic residues" evidence="12">
    <location>
        <begin position="296"/>
        <end position="306"/>
    </location>
</feature>
<evidence type="ECO:0000256" key="9">
    <source>
        <dbReference type="ARBA" id="ARBA00023180"/>
    </source>
</evidence>
<comment type="caution">
    <text evidence="15">The sequence shown here is derived from an EMBL/GenBank/DDBJ whole genome shotgun (WGS) entry which is preliminary data.</text>
</comment>
<keyword evidence="10" id="KW-1071">Ligand-gated ion channel</keyword>
<gene>
    <name evidence="15" type="ORF">PR048_033039</name>
</gene>
<organism evidence="15 16">
    <name type="scientific">Dryococelus australis</name>
    <dbReference type="NCBI Taxonomy" id="614101"/>
    <lineage>
        <taxon>Eukaryota</taxon>
        <taxon>Metazoa</taxon>
        <taxon>Ecdysozoa</taxon>
        <taxon>Arthropoda</taxon>
        <taxon>Hexapoda</taxon>
        <taxon>Insecta</taxon>
        <taxon>Pterygota</taxon>
        <taxon>Neoptera</taxon>
        <taxon>Polyneoptera</taxon>
        <taxon>Phasmatodea</taxon>
        <taxon>Verophasmatodea</taxon>
        <taxon>Anareolatae</taxon>
        <taxon>Phasmatidae</taxon>
        <taxon>Eurycanthinae</taxon>
        <taxon>Dryococelus</taxon>
    </lineage>
</organism>
<feature type="transmembrane region" description="Helical" evidence="13">
    <location>
        <begin position="112"/>
        <end position="134"/>
    </location>
</feature>
<evidence type="ECO:0000256" key="2">
    <source>
        <dbReference type="ARBA" id="ARBA00008685"/>
    </source>
</evidence>
<dbReference type="PANTHER" id="PTHR18966">
    <property type="entry name" value="IONOTROPIC GLUTAMATE RECEPTOR"/>
    <property type="match status" value="1"/>
</dbReference>
<evidence type="ECO:0000259" key="14">
    <source>
        <dbReference type="SMART" id="SM00079"/>
    </source>
</evidence>
<keyword evidence="11" id="KW-0407">Ion channel</keyword>
<protein>
    <recommendedName>
        <fullName evidence="14">Ionotropic glutamate receptor C-terminal domain-containing protein</fullName>
    </recommendedName>
</protein>
<dbReference type="InterPro" id="IPR015683">
    <property type="entry name" value="Ionotropic_Glu_rcpt"/>
</dbReference>
<proteinExistence type="inferred from homology"/>
<evidence type="ECO:0000256" key="11">
    <source>
        <dbReference type="ARBA" id="ARBA00023303"/>
    </source>
</evidence>
<dbReference type="SUPFAM" id="SSF53850">
    <property type="entry name" value="Periplasmic binding protein-like II"/>
    <property type="match status" value="1"/>
</dbReference>
<keyword evidence="8" id="KW-0675">Receptor</keyword>
<dbReference type="Gene3D" id="3.40.190.10">
    <property type="entry name" value="Periplasmic binding protein-like II"/>
    <property type="match status" value="2"/>
</dbReference>
<dbReference type="SMART" id="SM00079">
    <property type="entry name" value="PBPe"/>
    <property type="match status" value="1"/>
</dbReference>
<evidence type="ECO:0000256" key="6">
    <source>
        <dbReference type="ARBA" id="ARBA00023065"/>
    </source>
</evidence>
<keyword evidence="5 13" id="KW-1133">Transmembrane helix</keyword>
<evidence type="ECO:0000256" key="1">
    <source>
        <dbReference type="ARBA" id="ARBA00004141"/>
    </source>
</evidence>